<feature type="transmembrane region" description="Helical" evidence="8">
    <location>
        <begin position="265"/>
        <end position="286"/>
    </location>
</feature>
<evidence type="ECO:0000256" key="7">
    <source>
        <dbReference type="SAM" id="MobiDB-lite"/>
    </source>
</evidence>
<dbReference type="PANTHER" id="PTHR22950:SF692">
    <property type="entry name" value="TRANSMEMBRANE AMINO ACID TRANSPORTER FAMILY PROTEIN"/>
    <property type="match status" value="1"/>
</dbReference>
<feature type="transmembrane region" description="Helical" evidence="8">
    <location>
        <begin position="306"/>
        <end position="325"/>
    </location>
</feature>
<evidence type="ECO:0000256" key="1">
    <source>
        <dbReference type="ARBA" id="ARBA00004141"/>
    </source>
</evidence>
<evidence type="ECO:0000313" key="10">
    <source>
        <dbReference type="EMBL" id="CAD8865037.1"/>
    </source>
</evidence>
<keyword evidence="2" id="KW-0813">Transport</keyword>
<dbReference type="InterPro" id="IPR013057">
    <property type="entry name" value="AA_transpt_TM"/>
</dbReference>
<sequence>MLDDGEVLRSSELSTRSTHLPRGNSVHSVHSDLPVPGTFRKSLLQDIDEEKITFYQLCSNMILSIIGTVVLGIYAQIRIGGWILAPAVIIVGFLIISEMTSIVSQTIDALNASGEDVISYQDFAGGALGKWGRNVSSVTSTLALMGMICNGLILEAQNLQFATNLDLPGIIPCPGCSKHERGNHFWAIMLSLTTVFYVSVDFGALLKKLAFIGPFVCLFCVVFAIAGGIMANVDLVNFPESCRDAPTPYTNLGPEFGSGSAGLDAVLKVSSIASYGFYCFAVVVTVPSLKGQMQVPSQVVKASVSAYGVCTTVLLLIMLIAYAGFGNLGPDNLIDGMRGSRPAGWWALVLPWQTGTESVLGKLFAWMIICNLLLTDGIYVPVTALAIEGWAPKFFGGSKVARIIMRSGLVLARLAVATEVTSFIDMTNLTSAAFCICNNILIPLISFYVMGERVQKPPMWRKVMHGAIFIFGVVVAVFGSTGALKNIITNPASSSTTPGAAMRPGLSEACKIAYNETQKFVLEVSVATADLDLSLI</sequence>
<dbReference type="Pfam" id="PF01490">
    <property type="entry name" value="Aa_trans"/>
    <property type="match status" value="1"/>
</dbReference>
<evidence type="ECO:0000256" key="2">
    <source>
        <dbReference type="ARBA" id="ARBA00022448"/>
    </source>
</evidence>
<feature type="transmembrane region" description="Helical" evidence="8">
    <location>
        <begin position="184"/>
        <end position="202"/>
    </location>
</feature>
<evidence type="ECO:0000256" key="5">
    <source>
        <dbReference type="ARBA" id="ARBA00022989"/>
    </source>
</evidence>
<gene>
    <name evidence="10" type="ORF">NSCI0253_LOCUS39392</name>
</gene>
<keyword evidence="6 8" id="KW-0472">Membrane</keyword>
<keyword evidence="5 8" id="KW-1133">Transmembrane helix</keyword>
<reference evidence="10" key="1">
    <citation type="submission" date="2021-01" db="EMBL/GenBank/DDBJ databases">
        <authorList>
            <person name="Corre E."/>
            <person name="Pelletier E."/>
            <person name="Niang G."/>
            <person name="Scheremetjew M."/>
            <person name="Finn R."/>
            <person name="Kale V."/>
            <person name="Holt S."/>
            <person name="Cochrane G."/>
            <person name="Meng A."/>
            <person name="Brown T."/>
            <person name="Cohen L."/>
        </authorList>
    </citation>
    <scope>NUCLEOTIDE SEQUENCE</scope>
</reference>
<comment type="subcellular location">
    <subcellularLocation>
        <location evidence="1">Membrane</location>
        <topology evidence="1">Multi-pass membrane protein</topology>
    </subcellularLocation>
</comment>
<proteinExistence type="predicted"/>
<dbReference type="PANTHER" id="PTHR22950">
    <property type="entry name" value="AMINO ACID TRANSPORTER"/>
    <property type="match status" value="1"/>
</dbReference>
<evidence type="ECO:0000259" key="9">
    <source>
        <dbReference type="Pfam" id="PF01490"/>
    </source>
</evidence>
<feature type="transmembrane region" description="Helical" evidence="8">
    <location>
        <begin position="54"/>
        <end position="75"/>
    </location>
</feature>
<feature type="transmembrane region" description="Helical" evidence="8">
    <location>
        <begin position="430"/>
        <end position="451"/>
    </location>
</feature>
<evidence type="ECO:0000256" key="8">
    <source>
        <dbReference type="SAM" id="Phobius"/>
    </source>
</evidence>
<evidence type="ECO:0000256" key="6">
    <source>
        <dbReference type="ARBA" id="ARBA00023136"/>
    </source>
</evidence>
<feature type="transmembrane region" description="Helical" evidence="8">
    <location>
        <begin position="463"/>
        <end position="484"/>
    </location>
</feature>
<dbReference type="AlphaFoldDB" id="A0A7S1AU87"/>
<feature type="transmembrane region" description="Helical" evidence="8">
    <location>
        <begin position="209"/>
        <end position="231"/>
    </location>
</feature>
<name>A0A7S1AU87_NOCSC</name>
<organism evidence="10">
    <name type="scientific">Noctiluca scintillans</name>
    <name type="common">Sea sparkle</name>
    <name type="synonym">Red tide dinoflagellate</name>
    <dbReference type="NCBI Taxonomy" id="2966"/>
    <lineage>
        <taxon>Eukaryota</taxon>
        <taxon>Sar</taxon>
        <taxon>Alveolata</taxon>
        <taxon>Dinophyceae</taxon>
        <taxon>Noctilucales</taxon>
        <taxon>Noctilucaceae</taxon>
        <taxon>Noctiluca</taxon>
    </lineage>
</organism>
<feature type="region of interest" description="Disordered" evidence="7">
    <location>
        <begin position="1"/>
        <end position="31"/>
    </location>
</feature>
<dbReference type="EMBL" id="HBFQ01055438">
    <property type="protein sequence ID" value="CAD8865037.1"/>
    <property type="molecule type" value="Transcribed_RNA"/>
</dbReference>
<dbReference type="GO" id="GO:0015179">
    <property type="term" value="F:L-amino acid transmembrane transporter activity"/>
    <property type="evidence" value="ECO:0007669"/>
    <property type="project" value="TreeGrafter"/>
</dbReference>
<feature type="transmembrane region" description="Helical" evidence="8">
    <location>
        <begin position="82"/>
        <end position="103"/>
    </location>
</feature>
<keyword evidence="4" id="KW-0029">Amino-acid transport</keyword>
<accession>A0A7S1AU87</accession>
<protein>
    <recommendedName>
        <fullName evidence="9">Amino acid transporter transmembrane domain-containing protein</fullName>
    </recommendedName>
</protein>
<feature type="domain" description="Amino acid transporter transmembrane" evidence="9">
    <location>
        <begin position="51"/>
        <end position="483"/>
    </location>
</feature>
<feature type="transmembrane region" description="Helical" evidence="8">
    <location>
        <begin position="363"/>
        <end position="391"/>
    </location>
</feature>
<evidence type="ECO:0000256" key="3">
    <source>
        <dbReference type="ARBA" id="ARBA00022692"/>
    </source>
</evidence>
<evidence type="ECO:0000256" key="4">
    <source>
        <dbReference type="ARBA" id="ARBA00022970"/>
    </source>
</evidence>
<dbReference type="GO" id="GO:0005774">
    <property type="term" value="C:vacuolar membrane"/>
    <property type="evidence" value="ECO:0007669"/>
    <property type="project" value="TreeGrafter"/>
</dbReference>
<keyword evidence="3 8" id="KW-0812">Transmembrane</keyword>